<keyword evidence="1" id="KW-1015">Disulfide bond</keyword>
<dbReference type="SMART" id="SM00034">
    <property type="entry name" value="CLECT"/>
    <property type="match status" value="1"/>
</dbReference>
<evidence type="ECO:0000259" key="2">
    <source>
        <dbReference type="PROSITE" id="PS50041"/>
    </source>
</evidence>
<gene>
    <name evidence="3" type="ORF">ElyMa_003283100</name>
</gene>
<dbReference type="InterPro" id="IPR050801">
    <property type="entry name" value="Ca-Dep_Lectins_ImmuneDev"/>
</dbReference>
<evidence type="ECO:0000313" key="4">
    <source>
        <dbReference type="Proteomes" id="UP000762676"/>
    </source>
</evidence>
<comment type="caution">
    <text evidence="3">The sequence shown here is derived from an EMBL/GenBank/DDBJ whole genome shotgun (WGS) entry which is preliminary data.</text>
</comment>
<dbReference type="PROSITE" id="PS00615">
    <property type="entry name" value="C_TYPE_LECTIN_1"/>
    <property type="match status" value="1"/>
</dbReference>
<dbReference type="InterPro" id="IPR018378">
    <property type="entry name" value="C-type_lectin_CS"/>
</dbReference>
<dbReference type="Gene3D" id="3.10.100.10">
    <property type="entry name" value="Mannose-Binding Protein A, subunit A"/>
    <property type="match status" value="1"/>
</dbReference>
<dbReference type="InterPro" id="IPR016187">
    <property type="entry name" value="CTDL_fold"/>
</dbReference>
<name>A0AAV4J8U1_9GAST</name>
<dbReference type="Proteomes" id="UP000762676">
    <property type="component" value="Unassembled WGS sequence"/>
</dbReference>
<dbReference type="PROSITE" id="PS50041">
    <property type="entry name" value="C_TYPE_LECTIN_2"/>
    <property type="match status" value="1"/>
</dbReference>
<evidence type="ECO:0000313" key="3">
    <source>
        <dbReference type="EMBL" id="GFS19199.1"/>
    </source>
</evidence>
<feature type="domain" description="C-type lectin" evidence="2">
    <location>
        <begin position="100"/>
        <end position="214"/>
    </location>
</feature>
<keyword evidence="4" id="KW-1185">Reference proteome</keyword>
<organism evidence="3 4">
    <name type="scientific">Elysia marginata</name>
    <dbReference type="NCBI Taxonomy" id="1093978"/>
    <lineage>
        <taxon>Eukaryota</taxon>
        <taxon>Metazoa</taxon>
        <taxon>Spiralia</taxon>
        <taxon>Lophotrochozoa</taxon>
        <taxon>Mollusca</taxon>
        <taxon>Gastropoda</taxon>
        <taxon>Heterobranchia</taxon>
        <taxon>Euthyneura</taxon>
        <taxon>Panpulmonata</taxon>
        <taxon>Sacoglossa</taxon>
        <taxon>Placobranchoidea</taxon>
        <taxon>Plakobranchidae</taxon>
        <taxon>Elysia</taxon>
    </lineage>
</organism>
<evidence type="ECO:0000256" key="1">
    <source>
        <dbReference type="ARBA" id="ARBA00023157"/>
    </source>
</evidence>
<dbReference type="InterPro" id="IPR016186">
    <property type="entry name" value="C-type_lectin-like/link_sf"/>
</dbReference>
<sequence>MASDVLSSNSYGLATNTHWSGVSSVPICAFKSLLYCPGSRGFVYNPSAGLCIPLLWLQMGSGGATLGSADPLEWKVFVTNGLCRNGFEAYDYGSEGHFSCFKIITSSYEYSKATTECNALGGYLASVKTVDELNVVRGLAGSKDHWVGMDDLAKEGVHIWQEDGQRLTSEQQQTVFKPGEPNNYYGVEDCIHFRGSHQNLNDVHCWSTKRSVCESAPLTVTC</sequence>
<proteinExistence type="predicted"/>
<dbReference type="PANTHER" id="PTHR22801">
    <property type="entry name" value="LITHOSTATHINE"/>
    <property type="match status" value="1"/>
</dbReference>
<reference evidence="3 4" key="1">
    <citation type="journal article" date="2021" name="Elife">
        <title>Chloroplast acquisition without the gene transfer in kleptoplastic sea slugs, Plakobranchus ocellatus.</title>
        <authorList>
            <person name="Maeda T."/>
            <person name="Takahashi S."/>
            <person name="Yoshida T."/>
            <person name="Shimamura S."/>
            <person name="Takaki Y."/>
            <person name="Nagai Y."/>
            <person name="Toyoda A."/>
            <person name="Suzuki Y."/>
            <person name="Arimoto A."/>
            <person name="Ishii H."/>
            <person name="Satoh N."/>
            <person name="Nishiyama T."/>
            <person name="Hasebe M."/>
            <person name="Maruyama T."/>
            <person name="Minagawa J."/>
            <person name="Obokata J."/>
            <person name="Shigenobu S."/>
        </authorList>
    </citation>
    <scope>NUCLEOTIDE SEQUENCE [LARGE SCALE GENOMIC DNA]</scope>
</reference>
<dbReference type="Pfam" id="PF00059">
    <property type="entry name" value="Lectin_C"/>
    <property type="match status" value="1"/>
</dbReference>
<accession>A0AAV4J8U1</accession>
<dbReference type="AlphaFoldDB" id="A0AAV4J8U1"/>
<dbReference type="SUPFAM" id="SSF56436">
    <property type="entry name" value="C-type lectin-like"/>
    <property type="match status" value="1"/>
</dbReference>
<dbReference type="PANTHER" id="PTHR22801:SF63">
    <property type="entry name" value="C-TYPE LECTIN DOMAIN-CONTAINING PROTEIN"/>
    <property type="match status" value="1"/>
</dbReference>
<protein>
    <submittedName>
        <fullName evidence="3">Lectin</fullName>
    </submittedName>
</protein>
<dbReference type="InterPro" id="IPR001304">
    <property type="entry name" value="C-type_lectin-like"/>
</dbReference>
<dbReference type="EMBL" id="BMAT01006753">
    <property type="protein sequence ID" value="GFS19199.1"/>
    <property type="molecule type" value="Genomic_DNA"/>
</dbReference>